<reference evidence="2 3" key="1">
    <citation type="submission" date="2018-08" db="EMBL/GenBank/DDBJ databases">
        <title>Genomic Encyclopedia of Archaeal and Bacterial Type Strains, Phase II (KMG-II): from individual species to whole genera.</title>
        <authorList>
            <person name="Goeker M."/>
        </authorList>
    </citation>
    <scope>NUCLEOTIDE SEQUENCE [LARGE SCALE GENOMIC DNA]</scope>
    <source>
        <strain evidence="2 3">DSM 45791</strain>
    </source>
</reference>
<dbReference type="PROSITE" id="PS50075">
    <property type="entry name" value="CARRIER"/>
    <property type="match status" value="1"/>
</dbReference>
<comment type="caution">
    <text evidence="2">The sequence shown here is derived from an EMBL/GenBank/DDBJ whole genome shotgun (WGS) entry which is preliminary data.</text>
</comment>
<dbReference type="RefSeq" id="WP_116177000.1">
    <property type="nucleotide sequence ID" value="NZ_CP144375.1"/>
</dbReference>
<organism evidence="2 3">
    <name type="scientific">Kutzneria buriramensis</name>
    <dbReference type="NCBI Taxonomy" id="1045776"/>
    <lineage>
        <taxon>Bacteria</taxon>
        <taxon>Bacillati</taxon>
        <taxon>Actinomycetota</taxon>
        <taxon>Actinomycetes</taxon>
        <taxon>Pseudonocardiales</taxon>
        <taxon>Pseudonocardiaceae</taxon>
        <taxon>Kutzneria</taxon>
    </lineage>
</organism>
<name>A0A3E0HES0_9PSEU</name>
<dbReference type="Proteomes" id="UP000256269">
    <property type="component" value="Unassembled WGS sequence"/>
</dbReference>
<keyword evidence="3" id="KW-1185">Reference proteome</keyword>
<dbReference type="Gene3D" id="1.10.1200.10">
    <property type="entry name" value="ACP-like"/>
    <property type="match status" value="1"/>
</dbReference>
<dbReference type="OrthoDB" id="2625323at2"/>
<evidence type="ECO:0000313" key="2">
    <source>
        <dbReference type="EMBL" id="REH43546.1"/>
    </source>
</evidence>
<dbReference type="AlphaFoldDB" id="A0A3E0HES0"/>
<sequence length="94" mass="10407">MSDAIAIKRFIVAEFAPDARPEDIDDDYDLLANGVIDSLGLLRVVDWLSQRFDVAVDDVEISEDQFVSVAAMCRFVEQYATGRPVVAAQAQRGE</sequence>
<protein>
    <submittedName>
        <fullName evidence="2">Acyl carrier protein</fullName>
    </submittedName>
</protein>
<accession>A0A3E0HES0</accession>
<gene>
    <name evidence="2" type="ORF">BCF44_10989</name>
</gene>
<dbReference type="Pfam" id="PF00550">
    <property type="entry name" value="PP-binding"/>
    <property type="match status" value="1"/>
</dbReference>
<dbReference type="EMBL" id="QUNO01000009">
    <property type="protein sequence ID" value="REH43546.1"/>
    <property type="molecule type" value="Genomic_DNA"/>
</dbReference>
<proteinExistence type="predicted"/>
<evidence type="ECO:0000313" key="3">
    <source>
        <dbReference type="Proteomes" id="UP000256269"/>
    </source>
</evidence>
<dbReference type="InterPro" id="IPR036736">
    <property type="entry name" value="ACP-like_sf"/>
</dbReference>
<evidence type="ECO:0000259" key="1">
    <source>
        <dbReference type="PROSITE" id="PS50075"/>
    </source>
</evidence>
<dbReference type="InterPro" id="IPR009081">
    <property type="entry name" value="PP-bd_ACP"/>
</dbReference>
<dbReference type="SUPFAM" id="SSF47336">
    <property type="entry name" value="ACP-like"/>
    <property type="match status" value="1"/>
</dbReference>
<feature type="domain" description="Carrier" evidence="1">
    <location>
        <begin position="2"/>
        <end position="80"/>
    </location>
</feature>